<feature type="non-terminal residue" evidence="4">
    <location>
        <position position="231"/>
    </location>
</feature>
<evidence type="ECO:0000256" key="2">
    <source>
        <dbReference type="ARBA" id="ARBA00023445"/>
    </source>
</evidence>
<dbReference type="PANTHER" id="PTHR10366:SF564">
    <property type="entry name" value="STEROL-4-ALPHA-CARBOXYLATE 3-DEHYDROGENASE, DECARBOXYLATING"/>
    <property type="match status" value="1"/>
</dbReference>
<reference evidence="4 5" key="1">
    <citation type="submission" date="2019-02" db="EMBL/GenBank/DDBJ databases">
        <title>Genome sequencing of the rare red list fungi Phellinidium pouzarii.</title>
        <authorList>
            <person name="Buettner E."/>
            <person name="Kellner H."/>
        </authorList>
    </citation>
    <scope>NUCLEOTIDE SEQUENCE [LARGE SCALE GENOMIC DNA]</scope>
    <source>
        <strain evidence="4 5">DSM 108285</strain>
    </source>
</reference>
<evidence type="ECO:0000313" key="4">
    <source>
        <dbReference type="EMBL" id="THG93995.1"/>
    </source>
</evidence>
<comment type="caution">
    <text evidence="4">The sequence shown here is derived from an EMBL/GenBank/DDBJ whole genome shotgun (WGS) entry which is preliminary data.</text>
</comment>
<comment type="similarity">
    <text evidence="2">Belongs to the NAD(P)-dependent epimerase/dehydratase family. Dihydroflavonol-4-reductase subfamily.</text>
</comment>
<dbReference type="InterPro" id="IPR001509">
    <property type="entry name" value="Epimerase_deHydtase"/>
</dbReference>
<evidence type="ECO:0000256" key="1">
    <source>
        <dbReference type="ARBA" id="ARBA00023002"/>
    </source>
</evidence>
<dbReference type="InterPro" id="IPR036291">
    <property type="entry name" value="NAD(P)-bd_dom_sf"/>
</dbReference>
<sequence>MSKGTILARAVTGGSGFVGAHTIALLLAEGYSVRAVARGGAKVDYLRNAFAGEAVEVVEIRDIAKDDLTPIFTGVNGIIHSASPLAGRAPAQETVDSTVEGALNVLRCALKSGVTKVVMTSSFGALLNRWGEVTTEELLDGSHDLLYVYLGAKTVAEKAAWKFAEENPALDLATSKTNRRLALYLLLILTYTPPLPRKSSHLRFTAPSSRARPPASPAELGTNRLVFALIT</sequence>
<dbReference type="EMBL" id="SGPK01001180">
    <property type="protein sequence ID" value="THG93995.1"/>
    <property type="molecule type" value="Genomic_DNA"/>
</dbReference>
<keyword evidence="5" id="KW-1185">Reference proteome</keyword>
<evidence type="ECO:0000259" key="3">
    <source>
        <dbReference type="Pfam" id="PF01370"/>
    </source>
</evidence>
<dbReference type="InterPro" id="IPR050425">
    <property type="entry name" value="NAD(P)_dehydrat-like"/>
</dbReference>
<protein>
    <recommendedName>
        <fullName evidence="3">NAD-dependent epimerase/dehydratase domain-containing protein</fullName>
    </recommendedName>
</protein>
<gene>
    <name evidence="4" type="ORF">EW145_g8235</name>
</gene>
<keyword evidence="1" id="KW-0560">Oxidoreductase</keyword>
<dbReference type="AlphaFoldDB" id="A0A4S4K835"/>
<organism evidence="4 5">
    <name type="scientific">Phellinidium pouzarii</name>
    <dbReference type="NCBI Taxonomy" id="167371"/>
    <lineage>
        <taxon>Eukaryota</taxon>
        <taxon>Fungi</taxon>
        <taxon>Dikarya</taxon>
        <taxon>Basidiomycota</taxon>
        <taxon>Agaricomycotina</taxon>
        <taxon>Agaricomycetes</taxon>
        <taxon>Hymenochaetales</taxon>
        <taxon>Hymenochaetaceae</taxon>
        <taxon>Phellinidium</taxon>
    </lineage>
</organism>
<dbReference type="PANTHER" id="PTHR10366">
    <property type="entry name" value="NAD DEPENDENT EPIMERASE/DEHYDRATASE"/>
    <property type="match status" value="1"/>
</dbReference>
<accession>A0A4S4K835</accession>
<proteinExistence type="inferred from homology"/>
<evidence type="ECO:0000313" key="5">
    <source>
        <dbReference type="Proteomes" id="UP000308199"/>
    </source>
</evidence>
<feature type="domain" description="NAD-dependent epimerase/dehydratase" evidence="3">
    <location>
        <begin position="11"/>
        <end position="169"/>
    </location>
</feature>
<dbReference type="Gene3D" id="3.40.50.720">
    <property type="entry name" value="NAD(P)-binding Rossmann-like Domain"/>
    <property type="match status" value="1"/>
</dbReference>
<dbReference type="GO" id="GO:0016616">
    <property type="term" value="F:oxidoreductase activity, acting on the CH-OH group of donors, NAD or NADP as acceptor"/>
    <property type="evidence" value="ECO:0007669"/>
    <property type="project" value="TreeGrafter"/>
</dbReference>
<dbReference type="SUPFAM" id="SSF51735">
    <property type="entry name" value="NAD(P)-binding Rossmann-fold domains"/>
    <property type="match status" value="1"/>
</dbReference>
<dbReference type="OrthoDB" id="2735536at2759"/>
<dbReference type="Pfam" id="PF01370">
    <property type="entry name" value="Epimerase"/>
    <property type="match status" value="1"/>
</dbReference>
<name>A0A4S4K835_9AGAM</name>
<dbReference type="Proteomes" id="UP000308199">
    <property type="component" value="Unassembled WGS sequence"/>
</dbReference>